<gene>
    <name evidence="2" type="ORF">L9W94_12555</name>
</gene>
<proteinExistence type="predicted"/>
<dbReference type="EMBL" id="JAKNBA010000021">
    <property type="protein sequence ID" value="MDE1242962.1"/>
    <property type="molecule type" value="Genomic_DNA"/>
</dbReference>
<organism evidence="2 3">
    <name type="scientific">Vibrio aestuarianus</name>
    <dbReference type="NCBI Taxonomy" id="28171"/>
    <lineage>
        <taxon>Bacteria</taxon>
        <taxon>Pseudomonadati</taxon>
        <taxon>Pseudomonadota</taxon>
        <taxon>Gammaproteobacteria</taxon>
        <taxon>Vibrionales</taxon>
        <taxon>Vibrionaceae</taxon>
        <taxon>Vibrio</taxon>
    </lineage>
</organism>
<reference evidence="2" key="1">
    <citation type="submission" date="2022-02" db="EMBL/GenBank/DDBJ databases">
        <title>Emergence and expansion in Europe of a Vibrio aestuarianus clonal complex pathogenic for oysters.</title>
        <authorList>
            <person name="Mesnil A."/>
            <person name="Travers M.-A."/>
        </authorList>
    </citation>
    <scope>NUCLEOTIDE SEQUENCE</scope>
    <source>
        <strain evidence="2">19_064_11T1</strain>
    </source>
</reference>
<protein>
    <submittedName>
        <fullName evidence="2">DUF4056 domain-containing protein</fullName>
    </submittedName>
</protein>
<evidence type="ECO:0000313" key="3">
    <source>
        <dbReference type="Proteomes" id="UP001140979"/>
    </source>
</evidence>
<feature type="chain" id="PRO_5041000248" evidence="1">
    <location>
        <begin position="21"/>
        <end position="360"/>
    </location>
</feature>
<feature type="signal peptide" evidence="1">
    <location>
        <begin position="1"/>
        <end position="20"/>
    </location>
</feature>
<evidence type="ECO:0000313" key="2">
    <source>
        <dbReference type="EMBL" id="MDE1242962.1"/>
    </source>
</evidence>
<accession>A0A9X4EV46</accession>
<dbReference type="RefSeq" id="WP_274683425.1">
    <property type="nucleotide sequence ID" value="NZ_JAKNBA010000021.1"/>
</dbReference>
<keyword evidence="1" id="KW-0732">Signal</keyword>
<comment type="caution">
    <text evidence="2">The sequence shown here is derived from an EMBL/GenBank/DDBJ whole genome shotgun (WGS) entry which is preliminary data.</text>
</comment>
<name>A0A9X4EV46_9VIBR</name>
<sequence length="360" mass="40594">MKLKSVIALNLLLVNAPSFAAESVAPTGVRPCCAFGIHMKSELGVIPVPFFKVHNIVELSDLEQHRYNDGSQGVTSSLLGTGDEKNGLIYTSKGGIIDTAHVRDTADYTAFLYTQIKDNLGTDMQIVLDDELRSRVINLTQQAVGMTADEQKLAEIQLSALLAFRLAQWHEIAQWFGFTSVKGFKEYPSAFSPEDLYSNMLGSIIAIEVLQNLPELTKETYQVAFTEVFQRKLQELGAQDYDRTEKIMNDMDGAWWDSGKRLPDKWVVKTRDYTPRLTIKPNWGDTEERVTLSLEPLANLESWGYLTLVASKKEKNFSELPSDLTSKKVWVTDDFTTIAKFAKSIDDKHELNRNELLPPY</sequence>
<dbReference type="Pfam" id="PF13265">
    <property type="entry name" value="DUF4056"/>
    <property type="match status" value="1"/>
</dbReference>
<dbReference type="AlphaFoldDB" id="A0A9X4EV46"/>
<evidence type="ECO:0000256" key="1">
    <source>
        <dbReference type="SAM" id="SignalP"/>
    </source>
</evidence>
<dbReference type="InterPro" id="IPR025130">
    <property type="entry name" value="DUF4056"/>
</dbReference>
<dbReference type="Proteomes" id="UP001140979">
    <property type="component" value="Unassembled WGS sequence"/>
</dbReference>